<keyword evidence="7" id="KW-1185">Reference proteome</keyword>
<dbReference type="InParanoid" id="E1Z7M1"/>
<dbReference type="GeneID" id="17357424"/>
<dbReference type="GO" id="GO:0008270">
    <property type="term" value="F:zinc ion binding"/>
    <property type="evidence" value="ECO:0007669"/>
    <property type="project" value="UniProtKB-KW"/>
</dbReference>
<name>E1Z7M1_CHLVA</name>
<protein>
    <recommendedName>
        <fullName evidence="5">MYND-type domain-containing protein</fullName>
    </recommendedName>
</protein>
<dbReference type="Gene3D" id="6.10.140.2220">
    <property type="match status" value="1"/>
</dbReference>
<dbReference type="KEGG" id="cvr:CHLNCDRAFT_142043"/>
<feature type="domain" description="MYND-type" evidence="5">
    <location>
        <begin position="323"/>
        <end position="363"/>
    </location>
</feature>
<organism evidence="7">
    <name type="scientific">Chlorella variabilis</name>
    <name type="common">Green alga</name>
    <dbReference type="NCBI Taxonomy" id="554065"/>
    <lineage>
        <taxon>Eukaryota</taxon>
        <taxon>Viridiplantae</taxon>
        <taxon>Chlorophyta</taxon>
        <taxon>core chlorophytes</taxon>
        <taxon>Trebouxiophyceae</taxon>
        <taxon>Chlorellales</taxon>
        <taxon>Chlorellaceae</taxon>
        <taxon>Chlorella clade</taxon>
        <taxon>Chlorella</taxon>
    </lineage>
</organism>
<dbReference type="SUPFAM" id="SSF144232">
    <property type="entry name" value="HIT/MYND zinc finger-like"/>
    <property type="match status" value="1"/>
</dbReference>
<proteinExistence type="predicted"/>
<evidence type="ECO:0000256" key="2">
    <source>
        <dbReference type="ARBA" id="ARBA00022771"/>
    </source>
</evidence>
<dbReference type="OrthoDB" id="553185at2759"/>
<reference evidence="6 7" key="1">
    <citation type="journal article" date="2010" name="Plant Cell">
        <title>The Chlorella variabilis NC64A genome reveals adaptation to photosymbiosis, coevolution with viruses, and cryptic sex.</title>
        <authorList>
            <person name="Blanc G."/>
            <person name="Duncan G."/>
            <person name="Agarkova I."/>
            <person name="Borodovsky M."/>
            <person name="Gurnon J."/>
            <person name="Kuo A."/>
            <person name="Lindquist E."/>
            <person name="Lucas S."/>
            <person name="Pangilinan J."/>
            <person name="Polle J."/>
            <person name="Salamov A."/>
            <person name="Terry A."/>
            <person name="Yamada T."/>
            <person name="Dunigan D.D."/>
            <person name="Grigoriev I.V."/>
            <person name="Claverie J.M."/>
            <person name="Van Etten J.L."/>
        </authorList>
    </citation>
    <scope>NUCLEOTIDE SEQUENCE [LARGE SCALE GENOMIC DNA]</scope>
    <source>
        <strain evidence="6 7">NC64A</strain>
    </source>
</reference>
<dbReference type="PROSITE" id="PS01360">
    <property type="entry name" value="ZF_MYND_1"/>
    <property type="match status" value="1"/>
</dbReference>
<sequence length="377" mass="41741">MPWHPLSEFDRDRVERGRRLLQESEDHRGSRDLQLFVEGMDLTVQLHQLFLDKDGNRRQGLTAQETQQMFSPLMELLSSTVSYVLFGEGRGRTELLDLRHHLPVVANRTTNWAATTAAAAAALERHQRRVGCSPVVIAAEVRMVWLYQQMYVAEELLFREPGAPEARHRLDTALAANRQLVDLNPAAAGHLHSLYSSIRMLYRSGTGAEGVAFYRQALRKAEEQKEHTLKASLGISLAGALICGAAGPRWSREEVQGLLADAEQALNLCKPWLAQNYLAAQKKRLREQKQEFAELAARRPGESTLPAIDSVYMTAPPPPVLVCSGCGQLSTSLKKCSRCRAVAYCSRACHARHWKEGGHKQQCAQLVAGAGPSSGSS</sequence>
<dbReference type="RefSeq" id="XP_005850297.1">
    <property type="nucleotide sequence ID" value="XM_005850235.1"/>
</dbReference>
<evidence type="ECO:0000313" key="7">
    <source>
        <dbReference type="Proteomes" id="UP000008141"/>
    </source>
</evidence>
<evidence type="ECO:0000259" key="5">
    <source>
        <dbReference type="PROSITE" id="PS50865"/>
    </source>
</evidence>
<evidence type="ECO:0000256" key="3">
    <source>
        <dbReference type="ARBA" id="ARBA00022833"/>
    </source>
</evidence>
<dbReference type="Pfam" id="PF01753">
    <property type="entry name" value="zf-MYND"/>
    <property type="match status" value="1"/>
</dbReference>
<evidence type="ECO:0000256" key="1">
    <source>
        <dbReference type="ARBA" id="ARBA00022723"/>
    </source>
</evidence>
<dbReference type="PROSITE" id="PS50865">
    <property type="entry name" value="ZF_MYND_2"/>
    <property type="match status" value="1"/>
</dbReference>
<evidence type="ECO:0000313" key="6">
    <source>
        <dbReference type="EMBL" id="EFN58195.1"/>
    </source>
</evidence>
<dbReference type="Proteomes" id="UP000008141">
    <property type="component" value="Unassembled WGS sequence"/>
</dbReference>
<keyword evidence="3" id="KW-0862">Zinc</keyword>
<keyword evidence="1" id="KW-0479">Metal-binding</keyword>
<dbReference type="EMBL" id="GL433838">
    <property type="protein sequence ID" value="EFN58195.1"/>
    <property type="molecule type" value="Genomic_DNA"/>
</dbReference>
<accession>E1Z7M1</accession>
<dbReference type="AlphaFoldDB" id="E1Z7M1"/>
<evidence type="ECO:0000256" key="4">
    <source>
        <dbReference type="PROSITE-ProRule" id="PRU00134"/>
    </source>
</evidence>
<dbReference type="InterPro" id="IPR002893">
    <property type="entry name" value="Znf_MYND"/>
</dbReference>
<dbReference type="eggNOG" id="ENOG502R8Q4">
    <property type="taxonomic scope" value="Eukaryota"/>
</dbReference>
<gene>
    <name evidence="6" type="ORF">CHLNCDRAFT_142043</name>
</gene>
<keyword evidence="2 4" id="KW-0863">Zinc-finger</keyword>